<sequence length="73" mass="8615">MFIEQLKLQFSQGYNPEKAAIFAHEFYLKYANKLSDRLYEVVYSMMMMDAGSEFEMDEMKIKAMIKEKTGIVL</sequence>
<evidence type="ECO:0000313" key="2">
    <source>
        <dbReference type="Proteomes" id="UP000278164"/>
    </source>
</evidence>
<dbReference type="EMBL" id="RAYI01000046">
    <property type="protein sequence ID" value="RLT72314.1"/>
    <property type="molecule type" value="Genomic_DNA"/>
</dbReference>
<evidence type="ECO:0000313" key="1">
    <source>
        <dbReference type="EMBL" id="RLT72314.1"/>
    </source>
</evidence>
<organism evidence="1 2">
    <name type="scientific">Parabacteroides distasonis</name>
    <dbReference type="NCBI Taxonomy" id="823"/>
    <lineage>
        <taxon>Bacteria</taxon>
        <taxon>Pseudomonadati</taxon>
        <taxon>Bacteroidota</taxon>
        <taxon>Bacteroidia</taxon>
        <taxon>Bacteroidales</taxon>
        <taxon>Tannerellaceae</taxon>
        <taxon>Parabacteroides</taxon>
    </lineage>
</organism>
<dbReference type="Proteomes" id="UP000278164">
    <property type="component" value="Unassembled WGS sequence"/>
</dbReference>
<accession>A0A3L7ZK85</accession>
<reference evidence="1 2" key="1">
    <citation type="submission" date="2018-09" db="EMBL/GenBank/DDBJ databases">
        <title>Murine metabolic-syndrome-specific gut microbial biobank.</title>
        <authorList>
            <person name="Liu C."/>
        </authorList>
    </citation>
    <scope>NUCLEOTIDE SEQUENCE [LARGE SCALE GENOMIC DNA]</scope>
    <source>
        <strain evidence="1 2">8-P5</strain>
    </source>
</reference>
<gene>
    <name evidence="1" type="ORF">D7V78_16445</name>
</gene>
<name>A0A3L7ZK85_PARDI</name>
<protein>
    <submittedName>
        <fullName evidence="1">Uncharacterized protein</fullName>
    </submittedName>
</protein>
<proteinExistence type="predicted"/>
<comment type="caution">
    <text evidence="1">The sequence shown here is derived from an EMBL/GenBank/DDBJ whole genome shotgun (WGS) entry which is preliminary data.</text>
</comment>
<dbReference type="AlphaFoldDB" id="A0A3L7ZK85"/>